<organism evidence="1 2">
    <name type="scientific">Micromonospora sonchi</name>
    <dbReference type="NCBI Taxonomy" id="1763543"/>
    <lineage>
        <taxon>Bacteria</taxon>
        <taxon>Bacillati</taxon>
        <taxon>Actinomycetota</taxon>
        <taxon>Actinomycetes</taxon>
        <taxon>Micromonosporales</taxon>
        <taxon>Micromonosporaceae</taxon>
        <taxon>Micromonospora</taxon>
    </lineage>
</organism>
<dbReference type="EMBL" id="BMNB01000002">
    <property type="protein sequence ID" value="GGM23932.1"/>
    <property type="molecule type" value="Genomic_DNA"/>
</dbReference>
<comment type="caution">
    <text evidence="1">The sequence shown here is derived from an EMBL/GenBank/DDBJ whole genome shotgun (WGS) entry which is preliminary data.</text>
</comment>
<dbReference type="Proteomes" id="UP000608890">
    <property type="component" value="Unassembled WGS sequence"/>
</dbReference>
<gene>
    <name evidence="1" type="ORF">GCM10011608_05940</name>
</gene>
<protein>
    <submittedName>
        <fullName evidence="1">Uncharacterized protein</fullName>
    </submittedName>
</protein>
<accession>A0A917WQV2</accession>
<name>A0A917WQV2_9ACTN</name>
<proteinExistence type="predicted"/>
<dbReference type="AlphaFoldDB" id="A0A917WQV2"/>
<reference evidence="1" key="1">
    <citation type="journal article" date="2014" name="Int. J. Syst. Evol. Microbiol.">
        <title>Complete genome sequence of Corynebacterium casei LMG S-19264T (=DSM 44701T), isolated from a smear-ripened cheese.</title>
        <authorList>
            <consortium name="US DOE Joint Genome Institute (JGI-PGF)"/>
            <person name="Walter F."/>
            <person name="Albersmeier A."/>
            <person name="Kalinowski J."/>
            <person name="Ruckert C."/>
        </authorList>
    </citation>
    <scope>NUCLEOTIDE SEQUENCE</scope>
    <source>
        <strain evidence="1">CGMCC 4.7312</strain>
    </source>
</reference>
<evidence type="ECO:0000313" key="1">
    <source>
        <dbReference type="EMBL" id="GGM23932.1"/>
    </source>
</evidence>
<evidence type="ECO:0000313" key="2">
    <source>
        <dbReference type="Proteomes" id="UP000608890"/>
    </source>
</evidence>
<reference evidence="1" key="2">
    <citation type="submission" date="2020-09" db="EMBL/GenBank/DDBJ databases">
        <authorList>
            <person name="Sun Q."/>
            <person name="Zhou Y."/>
        </authorList>
    </citation>
    <scope>NUCLEOTIDE SEQUENCE</scope>
    <source>
        <strain evidence="1">CGMCC 4.7312</strain>
    </source>
</reference>
<keyword evidence="2" id="KW-1185">Reference proteome</keyword>
<sequence>MVLSAPAMPIWDGVRCGRRTVIEVLRPSVSEKKSKWIRAMKVDGSGIPAWPPSGPAGRVLALIVAP</sequence>